<evidence type="ECO:0000313" key="3">
    <source>
        <dbReference type="Proteomes" id="UP000296862"/>
    </source>
</evidence>
<dbReference type="AlphaFoldDB" id="A0A4V1CCC5"/>
<protein>
    <submittedName>
        <fullName evidence="2">Uncharacterized protein</fullName>
    </submittedName>
</protein>
<dbReference type="InterPro" id="IPR046357">
    <property type="entry name" value="PPIase_dom_sf"/>
</dbReference>
<organism evidence="2 3">
    <name type="scientific">Flavobacterium sangjuense</name>
    <dbReference type="NCBI Taxonomy" id="2518177"/>
    <lineage>
        <taxon>Bacteria</taxon>
        <taxon>Pseudomonadati</taxon>
        <taxon>Bacteroidota</taxon>
        <taxon>Flavobacteriia</taxon>
        <taxon>Flavobacteriales</taxon>
        <taxon>Flavobacteriaceae</taxon>
        <taxon>Flavobacterium</taxon>
    </lineage>
</organism>
<evidence type="ECO:0000313" key="2">
    <source>
        <dbReference type="EMBL" id="QBZ99004.1"/>
    </source>
</evidence>
<dbReference type="GO" id="GO:0003755">
    <property type="term" value="F:peptidyl-prolyl cis-trans isomerase activity"/>
    <property type="evidence" value="ECO:0007669"/>
    <property type="project" value="InterPro"/>
</dbReference>
<dbReference type="OrthoDB" id="1424215at2"/>
<feature type="region of interest" description="Disordered" evidence="1">
    <location>
        <begin position="313"/>
        <end position="353"/>
    </location>
</feature>
<dbReference type="RefSeq" id="WP_136152876.1">
    <property type="nucleotide sequence ID" value="NZ_CP038810.1"/>
</dbReference>
<dbReference type="Proteomes" id="UP000296862">
    <property type="component" value="Chromosome"/>
</dbReference>
<reference evidence="2 3" key="1">
    <citation type="submission" date="2019-04" db="EMBL/GenBank/DDBJ databases">
        <title>Flavobacterium sp. GS03.</title>
        <authorList>
            <person name="Kim H."/>
        </authorList>
    </citation>
    <scope>NUCLEOTIDE SEQUENCE [LARGE SCALE GENOMIC DNA]</scope>
    <source>
        <strain evidence="2 3">GS03</strain>
    </source>
</reference>
<evidence type="ECO:0000256" key="1">
    <source>
        <dbReference type="SAM" id="MobiDB-lite"/>
    </source>
</evidence>
<dbReference type="PROSITE" id="PS51257">
    <property type="entry name" value="PROKAR_LIPOPROTEIN"/>
    <property type="match status" value="1"/>
</dbReference>
<name>A0A4V1CCC5_9FLAO</name>
<proteinExistence type="predicted"/>
<dbReference type="Gene3D" id="3.10.50.40">
    <property type="match status" value="1"/>
</dbReference>
<accession>A0A4V1CCC5</accession>
<sequence length="353" mass="39180">MNNFFKIIFLFTLGLTVVSCSKSDSSSSEPLRDFTEQYTKDIANIETFMHTHYMEVVNNPGATNDQDVTFTLIPAGGTQTSIWDQTTYPILTRYITVEQNDVDVTYKIYYIQLRQGSGANSKSPCNVDRVLTSYRGEYIYSSTVTEGTPPVTTTTIKSNEFEESIDPQNYFNLTGVVRGWGEIFPQFKTGSYSGNPDGTTSYYDFGAGVMFLPSGLAYYSTSSGGIPAYSPLIFSFKLYEIQRMDQDGDGIYSFQEDLATLTTNSDGTFTVTNGVPDGYVYNMEEGKVNPDDTDGDEIPDFLDVDDDGDFFTTKSEIKNPITGQSYPFADIPTCGSSGNGKKKYLDPSCHYQP</sequence>
<dbReference type="KEGG" id="fsn:GS03_02516"/>
<dbReference type="EMBL" id="CP038810">
    <property type="protein sequence ID" value="QBZ99004.1"/>
    <property type="molecule type" value="Genomic_DNA"/>
</dbReference>
<gene>
    <name evidence="2" type="ORF">GS03_02516</name>
</gene>
<keyword evidence="3" id="KW-1185">Reference proteome</keyword>